<dbReference type="InterPro" id="IPR005527">
    <property type="entry name" value="MinE"/>
</dbReference>
<keyword evidence="3" id="KW-0132">Cell division</keyword>
<dbReference type="GO" id="GO:0032955">
    <property type="term" value="P:regulation of division septum assembly"/>
    <property type="evidence" value="ECO:0007669"/>
    <property type="project" value="InterPro"/>
</dbReference>
<evidence type="ECO:0000313" key="4">
    <source>
        <dbReference type="Proteomes" id="UP000250003"/>
    </source>
</evidence>
<dbReference type="GO" id="GO:0051301">
    <property type="term" value="P:cell division"/>
    <property type="evidence" value="ECO:0007669"/>
    <property type="project" value="UniProtKB-KW"/>
</dbReference>
<gene>
    <name evidence="3" type="primary">minE</name>
    <name evidence="3" type="ORF">DQQ01_09045</name>
</gene>
<reference evidence="4" key="1">
    <citation type="submission" date="2018-06" db="EMBL/GenBank/DDBJ databases">
        <title>Description of Blautia argi sp. nov., a new anaerobic isolated from dog feces.</title>
        <authorList>
            <person name="Chang Y.-H."/>
            <person name="Paek J."/>
            <person name="Shin Y."/>
        </authorList>
    </citation>
    <scope>NUCLEOTIDE SEQUENCE [LARGE SCALE GENOMIC DNA]</scope>
    <source>
        <strain evidence="4">KCTC 15426</strain>
    </source>
</reference>
<dbReference type="InterPro" id="IPR036707">
    <property type="entry name" value="MinE_sf"/>
</dbReference>
<name>A0A2Z4UF45_9FIRM</name>
<comment type="similarity">
    <text evidence="1">Belongs to the MinE family.</text>
</comment>
<dbReference type="AlphaFoldDB" id="A0A2Z4UF45"/>
<comment type="function">
    <text evidence="2">Prevents the cell division inhibition by proteins MinC and MinD at internal division sites while permitting inhibition at polar sites. This ensures cell division at the proper site by restricting the formation of a division septum at the midpoint of the long axis of the cell.</text>
</comment>
<keyword evidence="3" id="KW-0131">Cell cycle</keyword>
<dbReference type="Gene3D" id="3.30.1070.10">
    <property type="entry name" value="Cell division topological specificity factor MinE"/>
    <property type="match status" value="1"/>
</dbReference>
<dbReference type="SUPFAM" id="SSF55229">
    <property type="entry name" value="Cell division protein MinE topological specificity domain"/>
    <property type="match status" value="1"/>
</dbReference>
<proteinExistence type="inferred from homology"/>
<dbReference type="KEGG" id="blau:DQQ01_09045"/>
<evidence type="ECO:0000313" key="3">
    <source>
        <dbReference type="EMBL" id="AWY99444.1"/>
    </source>
</evidence>
<dbReference type="Pfam" id="PF03776">
    <property type="entry name" value="MinE"/>
    <property type="match status" value="1"/>
</dbReference>
<dbReference type="OrthoDB" id="9796578at2"/>
<protein>
    <submittedName>
        <fullName evidence="3">Cell division topological specificity factor MinE</fullName>
    </submittedName>
</protein>
<organism evidence="3 4">
    <name type="scientific">Blautia argi</name>
    <dbReference type="NCBI Taxonomy" id="1912897"/>
    <lineage>
        <taxon>Bacteria</taxon>
        <taxon>Bacillati</taxon>
        <taxon>Bacillota</taxon>
        <taxon>Clostridia</taxon>
        <taxon>Lachnospirales</taxon>
        <taxon>Lachnospiraceae</taxon>
        <taxon>Blautia</taxon>
    </lineage>
</organism>
<dbReference type="EMBL" id="CP030280">
    <property type="protein sequence ID" value="AWY99444.1"/>
    <property type="molecule type" value="Genomic_DNA"/>
</dbReference>
<evidence type="ECO:0000256" key="1">
    <source>
        <dbReference type="ARBA" id="ARBA00008168"/>
    </source>
</evidence>
<evidence type="ECO:0000256" key="2">
    <source>
        <dbReference type="ARBA" id="ARBA00025265"/>
    </source>
</evidence>
<keyword evidence="4" id="KW-1185">Reference proteome</keyword>
<dbReference type="NCBIfam" id="TIGR01215">
    <property type="entry name" value="minE"/>
    <property type="match status" value="1"/>
</dbReference>
<accession>A0A2Z4UF45</accession>
<dbReference type="Proteomes" id="UP000250003">
    <property type="component" value="Chromosome"/>
</dbReference>
<sequence>MLRFPGRRSGLVAKDRLKLLLTSERLDCTPQMMTMLQNDVIRAVNKYFAVKEQKVEIRYRKDTATFMAKIPLKTDIEHSSPGITFWR</sequence>